<dbReference type="PANTHER" id="PTHR16105:SF0">
    <property type="entry name" value="RNA-BINDING REGION-CONTAINING PROTEIN 3"/>
    <property type="match status" value="1"/>
</dbReference>
<dbReference type="Gene3D" id="3.30.70.330">
    <property type="match status" value="2"/>
</dbReference>
<evidence type="ECO:0000313" key="4">
    <source>
        <dbReference type="EMBL" id="OAF66326.1"/>
    </source>
</evidence>
<keyword evidence="1 2" id="KW-0694">RNA-binding</keyword>
<dbReference type="EMBL" id="LWCA01000964">
    <property type="protein sequence ID" value="OAF66326.1"/>
    <property type="molecule type" value="Genomic_DNA"/>
</dbReference>
<dbReference type="OrthoDB" id="277802at2759"/>
<dbReference type="GO" id="GO:0000398">
    <property type="term" value="P:mRNA splicing, via spliceosome"/>
    <property type="evidence" value="ECO:0007669"/>
    <property type="project" value="TreeGrafter"/>
</dbReference>
<dbReference type="PROSITE" id="PS50102">
    <property type="entry name" value="RRM"/>
    <property type="match status" value="2"/>
</dbReference>
<dbReference type="InterPro" id="IPR012677">
    <property type="entry name" value="Nucleotide-bd_a/b_plait_sf"/>
</dbReference>
<dbReference type="PANTHER" id="PTHR16105">
    <property type="entry name" value="RNA-BINDING REGION-CONTAINING PROTEIN 3"/>
    <property type="match status" value="1"/>
</dbReference>
<protein>
    <recommendedName>
        <fullName evidence="3">RRM domain-containing protein</fullName>
    </recommendedName>
</protein>
<keyword evidence="5" id="KW-1185">Reference proteome</keyword>
<evidence type="ECO:0000313" key="5">
    <source>
        <dbReference type="Proteomes" id="UP000078046"/>
    </source>
</evidence>
<accession>A0A177AWG0</accession>
<reference evidence="4 5" key="1">
    <citation type="submission" date="2016-04" db="EMBL/GenBank/DDBJ databases">
        <title>The genome of Intoshia linei affirms orthonectids as highly simplified spiralians.</title>
        <authorList>
            <person name="Mikhailov K.V."/>
            <person name="Slusarev G.S."/>
            <person name="Nikitin M.A."/>
            <person name="Logacheva M.D."/>
            <person name="Penin A."/>
            <person name="Aleoshin V."/>
            <person name="Panchin Y.V."/>
        </authorList>
    </citation>
    <scope>NUCLEOTIDE SEQUENCE [LARGE SCALE GENOMIC DNA]</scope>
    <source>
        <strain evidence="4">Intl2013</strain>
        <tissue evidence="4">Whole animal</tissue>
    </source>
</reference>
<dbReference type="GO" id="GO:0097157">
    <property type="term" value="F:pre-mRNA intronic binding"/>
    <property type="evidence" value="ECO:0007669"/>
    <property type="project" value="TreeGrafter"/>
</dbReference>
<evidence type="ECO:0000256" key="1">
    <source>
        <dbReference type="ARBA" id="ARBA00022884"/>
    </source>
</evidence>
<dbReference type="SUPFAM" id="SSF54928">
    <property type="entry name" value="RNA-binding domain, RBD"/>
    <property type="match status" value="2"/>
</dbReference>
<proteinExistence type="predicted"/>
<dbReference type="Proteomes" id="UP000078046">
    <property type="component" value="Unassembled WGS sequence"/>
</dbReference>
<dbReference type="InterPro" id="IPR000504">
    <property type="entry name" value="RRM_dom"/>
</dbReference>
<dbReference type="InterPro" id="IPR045164">
    <property type="entry name" value="RBM41/RNPC3"/>
</dbReference>
<dbReference type="GO" id="GO:0030626">
    <property type="term" value="F:U12 snRNA binding"/>
    <property type="evidence" value="ECO:0007669"/>
    <property type="project" value="TreeGrafter"/>
</dbReference>
<dbReference type="Pfam" id="PF00076">
    <property type="entry name" value="RRM_1"/>
    <property type="match status" value="1"/>
</dbReference>
<evidence type="ECO:0000256" key="2">
    <source>
        <dbReference type="PROSITE-ProRule" id="PRU00176"/>
    </source>
</evidence>
<dbReference type="GO" id="GO:0005689">
    <property type="term" value="C:U12-type spliceosomal complex"/>
    <property type="evidence" value="ECO:0007669"/>
    <property type="project" value="TreeGrafter"/>
</dbReference>
<sequence>MNQTVSNRDTTLIIKHLPNNLTDIEIYNLLKIYKVIRWRYLNGKCKLMRNTLFALFGSIEDAWTAIHSLHQVKIVNRRISVEFANYQNKPNLYFTMPCLLRNEKSNVMLKEKNELEQEILSKFGFNELHERFINFLTSIDKAKTKYTPKTECKLKHESDSEWEWESDSNLTLSEKIEKNNKYNQEKRVLPYINNKLNKNSFKALKRYYNVEKPIIPIKIKKNVCKIQKIPHIEINCSKFLKSIPLPIDEYEPRTKIQKFGYENVTMTKKIIPNHEWTKPTQIDANNSNLDSFRKSLKLLNFNEMSKYDVFKRYKMGKPSKRLYIKNISKMTTDEQLHLIFGSFIDWTDKSQVTAYDLLYLKKGRLRGQCFVSLPSIYMATKIIKQCNGLILHEKPMVVQFSRSNQ</sequence>
<dbReference type="AlphaFoldDB" id="A0A177AWG0"/>
<comment type="caution">
    <text evidence="4">The sequence shown here is derived from an EMBL/GenBank/DDBJ whole genome shotgun (WGS) entry which is preliminary data.</text>
</comment>
<gene>
    <name evidence="4" type="ORF">A3Q56_05940</name>
</gene>
<feature type="domain" description="RRM" evidence="3">
    <location>
        <begin position="320"/>
        <end position="403"/>
    </location>
</feature>
<evidence type="ECO:0000259" key="3">
    <source>
        <dbReference type="PROSITE" id="PS50102"/>
    </source>
</evidence>
<organism evidence="4 5">
    <name type="scientific">Intoshia linei</name>
    <dbReference type="NCBI Taxonomy" id="1819745"/>
    <lineage>
        <taxon>Eukaryota</taxon>
        <taxon>Metazoa</taxon>
        <taxon>Spiralia</taxon>
        <taxon>Lophotrochozoa</taxon>
        <taxon>Mesozoa</taxon>
        <taxon>Orthonectida</taxon>
        <taxon>Rhopaluridae</taxon>
        <taxon>Intoshia</taxon>
    </lineage>
</organism>
<dbReference type="InterPro" id="IPR035979">
    <property type="entry name" value="RBD_domain_sf"/>
</dbReference>
<name>A0A177AWG0_9BILA</name>
<dbReference type="SMART" id="SM00360">
    <property type="entry name" value="RRM"/>
    <property type="match status" value="2"/>
</dbReference>
<feature type="domain" description="RRM" evidence="3">
    <location>
        <begin position="10"/>
        <end position="86"/>
    </location>
</feature>